<protein>
    <submittedName>
        <fullName evidence="2 4">Uncharacterized protein</fullName>
    </submittedName>
</protein>
<keyword evidence="1" id="KW-1133">Transmembrane helix</keyword>
<dbReference type="EMBL" id="UYRR01031946">
    <property type="protein sequence ID" value="VDK53438.1"/>
    <property type="molecule type" value="Genomic_DNA"/>
</dbReference>
<dbReference type="WBParaSite" id="ASIM_0001541001-mRNA-1">
    <property type="protein sequence ID" value="ASIM_0001541001-mRNA-1"/>
    <property type="gene ID" value="ASIM_0001541001"/>
</dbReference>
<evidence type="ECO:0000256" key="1">
    <source>
        <dbReference type="SAM" id="Phobius"/>
    </source>
</evidence>
<gene>
    <name evidence="2" type="ORF">ASIM_LOCUS14819</name>
</gene>
<evidence type="ECO:0000313" key="2">
    <source>
        <dbReference type="EMBL" id="VDK53438.1"/>
    </source>
</evidence>
<reference evidence="2 3" key="2">
    <citation type="submission" date="2018-11" db="EMBL/GenBank/DDBJ databases">
        <authorList>
            <consortium name="Pathogen Informatics"/>
        </authorList>
    </citation>
    <scope>NUCLEOTIDE SEQUENCE [LARGE SCALE GENOMIC DNA]</scope>
</reference>
<keyword evidence="1" id="KW-0812">Transmembrane</keyword>
<organism evidence="4">
    <name type="scientific">Anisakis simplex</name>
    <name type="common">Herring worm</name>
    <dbReference type="NCBI Taxonomy" id="6269"/>
    <lineage>
        <taxon>Eukaryota</taxon>
        <taxon>Metazoa</taxon>
        <taxon>Ecdysozoa</taxon>
        <taxon>Nematoda</taxon>
        <taxon>Chromadorea</taxon>
        <taxon>Rhabditida</taxon>
        <taxon>Spirurina</taxon>
        <taxon>Ascaridomorpha</taxon>
        <taxon>Ascaridoidea</taxon>
        <taxon>Anisakidae</taxon>
        <taxon>Anisakis</taxon>
        <taxon>Anisakis simplex complex</taxon>
    </lineage>
</organism>
<sequence length="93" mass="9828">MSEKECLKAQQSPAYTIINQSTTLVMWHLILLVIAVAVCEARVPALPPSPTASPTTVAAMTSDDPHVITGAFRSLLKGAEVALITGELITVAR</sequence>
<dbReference type="AlphaFoldDB" id="A0A0M3K373"/>
<keyword evidence="3" id="KW-1185">Reference proteome</keyword>
<feature type="transmembrane region" description="Helical" evidence="1">
    <location>
        <begin position="25"/>
        <end position="43"/>
    </location>
</feature>
<dbReference type="Proteomes" id="UP000267096">
    <property type="component" value="Unassembled WGS sequence"/>
</dbReference>
<evidence type="ECO:0000313" key="3">
    <source>
        <dbReference type="Proteomes" id="UP000267096"/>
    </source>
</evidence>
<evidence type="ECO:0000313" key="4">
    <source>
        <dbReference type="WBParaSite" id="ASIM_0001541001-mRNA-1"/>
    </source>
</evidence>
<keyword evidence="1" id="KW-0472">Membrane</keyword>
<proteinExistence type="predicted"/>
<reference evidence="4" key="1">
    <citation type="submission" date="2017-02" db="UniProtKB">
        <authorList>
            <consortium name="WormBaseParasite"/>
        </authorList>
    </citation>
    <scope>IDENTIFICATION</scope>
</reference>
<name>A0A0M3K373_ANISI</name>
<accession>A0A0M3K373</accession>